<keyword evidence="3" id="KW-0378">Hydrolase</keyword>
<dbReference type="GO" id="GO:0006226">
    <property type="term" value="P:dUMP biosynthetic process"/>
    <property type="evidence" value="ECO:0007669"/>
    <property type="project" value="InterPro"/>
</dbReference>
<evidence type="ECO:0000313" key="8">
    <source>
        <dbReference type="Proteomes" id="UP000593599"/>
    </source>
</evidence>
<dbReference type="RefSeq" id="YP_010112730.1">
    <property type="nucleotide sequence ID" value="NC_055895.1"/>
</dbReference>
<feature type="domain" description="dUTPase-like" evidence="6">
    <location>
        <begin position="11"/>
        <end position="144"/>
    </location>
</feature>
<dbReference type="GO" id="GO:0000287">
    <property type="term" value="F:magnesium ion binding"/>
    <property type="evidence" value="ECO:0007669"/>
    <property type="project" value="InterPro"/>
</dbReference>
<dbReference type="InterPro" id="IPR033704">
    <property type="entry name" value="dUTPase_trimeric"/>
</dbReference>
<dbReference type="PANTHER" id="PTHR11241">
    <property type="entry name" value="DEOXYURIDINE 5'-TRIPHOSPHATE NUCLEOTIDOHYDROLASE"/>
    <property type="match status" value="1"/>
</dbReference>
<dbReference type="Pfam" id="PF00692">
    <property type="entry name" value="dUTPase"/>
    <property type="match status" value="1"/>
</dbReference>
<reference evidence="7 8" key="1">
    <citation type="submission" date="2020-07" db="EMBL/GenBank/DDBJ databases">
        <title>Taxonomic proposal: Crassvirales, a new order of highly abundant and diverse bacterial viruses.</title>
        <authorList>
            <person name="Shkoporov A.N."/>
            <person name="Stockdale S.R."/>
            <person name="Guerin E."/>
            <person name="Ross R.P."/>
            <person name="Hill C."/>
        </authorList>
    </citation>
    <scope>NUCLEOTIDE SEQUENCE [LARGE SCALE GENOMIC DNA]</scope>
</reference>
<feature type="region of interest" description="Disordered" evidence="5">
    <location>
        <begin position="128"/>
        <end position="185"/>
    </location>
</feature>
<dbReference type="EC" id="3.6.1.23" evidence="2"/>
<dbReference type="PANTHER" id="PTHR11241:SF0">
    <property type="entry name" value="DEOXYURIDINE 5'-TRIPHOSPHATE NUCLEOTIDOHYDROLASE"/>
    <property type="match status" value="1"/>
</dbReference>
<evidence type="ECO:0000313" key="7">
    <source>
        <dbReference type="EMBL" id="QOR57278.1"/>
    </source>
</evidence>
<accession>A0A7M1RSH6</accession>
<dbReference type="InterPro" id="IPR036157">
    <property type="entry name" value="dUTPase-like_sf"/>
</dbReference>
<evidence type="ECO:0000256" key="1">
    <source>
        <dbReference type="ARBA" id="ARBA00006581"/>
    </source>
</evidence>
<protein>
    <recommendedName>
        <fullName evidence="2">dUTP diphosphatase</fullName>
        <ecNumber evidence="2">3.6.1.23</ecNumber>
    </recommendedName>
</protein>
<proteinExistence type="inferred from homology"/>
<dbReference type="NCBIfam" id="TIGR00576">
    <property type="entry name" value="dut"/>
    <property type="match status" value="1"/>
</dbReference>
<evidence type="ECO:0000256" key="3">
    <source>
        <dbReference type="ARBA" id="ARBA00022801"/>
    </source>
</evidence>
<keyword evidence="8" id="KW-1185">Reference proteome</keyword>
<evidence type="ECO:0000256" key="5">
    <source>
        <dbReference type="SAM" id="MobiDB-lite"/>
    </source>
</evidence>
<keyword evidence="4" id="KW-0546">Nucleotide metabolism</keyword>
<dbReference type="GO" id="GO:0004170">
    <property type="term" value="F:dUTP diphosphatase activity"/>
    <property type="evidence" value="ECO:0007669"/>
    <property type="project" value="UniProtKB-EC"/>
</dbReference>
<evidence type="ECO:0000256" key="4">
    <source>
        <dbReference type="ARBA" id="ARBA00023080"/>
    </source>
</evidence>
<evidence type="ECO:0000259" key="6">
    <source>
        <dbReference type="Pfam" id="PF00692"/>
    </source>
</evidence>
<dbReference type="EMBL" id="MT774402">
    <property type="protein sequence ID" value="QOR57278.1"/>
    <property type="molecule type" value="Genomic_DNA"/>
</dbReference>
<comment type="similarity">
    <text evidence="1">Belongs to the dUTPase family.</text>
</comment>
<dbReference type="Gene3D" id="2.70.40.10">
    <property type="match status" value="1"/>
</dbReference>
<dbReference type="NCBIfam" id="NF001862">
    <property type="entry name" value="PRK00601.1"/>
    <property type="match status" value="1"/>
</dbReference>
<sequence length="185" mass="19808">MELKFKRLEDNAILPIRGTKGAAGIDLTCTKIETALNEANQLMLVYHTGLAVEIPAGYVGLLIPRSSIWKKSLWLTDNVGVIDSDYRGEIVAFMKATTDTIPAVYKQGERFCQLVIVPIPEYTITEVSELSSTERGDGGFGSTGTGHENESSAATGTQSQLKEQVESVPESAAAQEGAEVSEGLA</sequence>
<organism evidence="7 8">
    <name type="scientific">uncultured phage cr7_1</name>
    <dbReference type="NCBI Taxonomy" id="2772086"/>
    <lineage>
        <taxon>Viruses</taxon>
        <taxon>Duplodnaviria</taxon>
        <taxon>Heunggongvirae</taxon>
        <taxon>Uroviricota</taxon>
        <taxon>Caudoviricetes</taxon>
        <taxon>Crassvirales</taxon>
        <taxon>Suoliviridae</taxon>
        <taxon>Oafivirinae</taxon>
        <taxon>Burzaovirus</taxon>
        <taxon>Burzaovirus coli</taxon>
    </lineage>
</organism>
<dbReference type="InterPro" id="IPR008181">
    <property type="entry name" value="dUTPase"/>
</dbReference>
<dbReference type="CDD" id="cd07557">
    <property type="entry name" value="trimeric_dUTPase"/>
    <property type="match status" value="1"/>
</dbReference>
<dbReference type="GeneID" id="65131215"/>
<dbReference type="KEGG" id="vg:65131215"/>
<dbReference type="InterPro" id="IPR029054">
    <property type="entry name" value="dUTPase-like"/>
</dbReference>
<dbReference type="SUPFAM" id="SSF51283">
    <property type="entry name" value="dUTPase-like"/>
    <property type="match status" value="1"/>
</dbReference>
<feature type="compositionally biased region" description="Polar residues" evidence="5">
    <location>
        <begin position="151"/>
        <end position="162"/>
    </location>
</feature>
<dbReference type="Proteomes" id="UP000593599">
    <property type="component" value="Segment"/>
</dbReference>
<evidence type="ECO:0000256" key="2">
    <source>
        <dbReference type="ARBA" id="ARBA00012379"/>
    </source>
</evidence>
<name>A0A7M1RSH6_9CAUD</name>
<dbReference type="GO" id="GO:0046081">
    <property type="term" value="P:dUTP catabolic process"/>
    <property type="evidence" value="ECO:0007669"/>
    <property type="project" value="InterPro"/>
</dbReference>